<dbReference type="OrthoDB" id="7407543at2"/>
<evidence type="ECO:0000256" key="1">
    <source>
        <dbReference type="SAM" id="Phobius"/>
    </source>
</evidence>
<organism evidence="3 4">
    <name type="scientific">Sphingomonas ginkgonis</name>
    <dbReference type="NCBI Taxonomy" id="2315330"/>
    <lineage>
        <taxon>Bacteria</taxon>
        <taxon>Pseudomonadati</taxon>
        <taxon>Pseudomonadota</taxon>
        <taxon>Alphaproteobacteria</taxon>
        <taxon>Sphingomonadales</taxon>
        <taxon>Sphingomonadaceae</taxon>
        <taxon>Sphingomonas</taxon>
    </lineage>
</organism>
<proteinExistence type="predicted"/>
<keyword evidence="1" id="KW-1133">Transmembrane helix</keyword>
<dbReference type="Pfam" id="PF07811">
    <property type="entry name" value="TadE"/>
    <property type="match status" value="1"/>
</dbReference>
<dbReference type="RefSeq" id="WP_126718704.1">
    <property type="nucleotide sequence ID" value="NZ_RWJF01000001.1"/>
</dbReference>
<keyword evidence="1" id="KW-0812">Transmembrane</keyword>
<feature type="transmembrane region" description="Helical" evidence="1">
    <location>
        <begin position="16"/>
        <end position="37"/>
    </location>
</feature>
<keyword evidence="1" id="KW-0472">Membrane</keyword>
<keyword evidence="4" id="KW-1185">Reference proteome</keyword>
<evidence type="ECO:0000259" key="2">
    <source>
        <dbReference type="Pfam" id="PF07811"/>
    </source>
</evidence>
<comment type="caution">
    <text evidence="3">The sequence shown here is derived from an EMBL/GenBank/DDBJ whole genome shotgun (WGS) entry which is preliminary data.</text>
</comment>
<reference evidence="3 4" key="1">
    <citation type="submission" date="2018-12" db="EMBL/GenBank/DDBJ databases">
        <title>Sphingomonas sp. HMF7854 Genome sequencing and assembly.</title>
        <authorList>
            <person name="Cha I."/>
            <person name="Kang H."/>
            <person name="Kim H."/>
            <person name="Kang J."/>
            <person name="Joh K."/>
        </authorList>
    </citation>
    <scope>NUCLEOTIDE SEQUENCE [LARGE SCALE GENOMIC DNA]</scope>
    <source>
        <strain evidence="3 4">HMF7854</strain>
    </source>
</reference>
<name>A0A429VA52_9SPHN</name>
<feature type="domain" description="TadE-like" evidence="2">
    <location>
        <begin position="16"/>
        <end position="58"/>
    </location>
</feature>
<gene>
    <name evidence="3" type="ORF">HMF7854_08465</name>
</gene>
<protein>
    <submittedName>
        <fullName evidence="3">Pilus assembly protein</fullName>
    </submittedName>
</protein>
<dbReference type="Proteomes" id="UP000274661">
    <property type="component" value="Unassembled WGS sequence"/>
</dbReference>
<evidence type="ECO:0000313" key="4">
    <source>
        <dbReference type="Proteomes" id="UP000274661"/>
    </source>
</evidence>
<dbReference type="EMBL" id="RWJF01000001">
    <property type="protein sequence ID" value="RST30870.1"/>
    <property type="molecule type" value="Genomic_DNA"/>
</dbReference>
<evidence type="ECO:0000313" key="3">
    <source>
        <dbReference type="EMBL" id="RST30870.1"/>
    </source>
</evidence>
<dbReference type="InterPro" id="IPR012495">
    <property type="entry name" value="TadE-like_dom"/>
</dbReference>
<sequence>MKRFARRLRLAGNERGAAAVEMAFAIPVFIMMIWAFVQFAQMFRALAGIQQALGQGARYATLCLNPSVAGCNPPSPSQIQTKITDSVYGIGPGTFTVASPVQGSSGTGSYYDLSVSYSQPTSLLLLPGPTLSVTRSKRVWVAGT</sequence>
<accession>A0A429VA52</accession>
<dbReference type="AlphaFoldDB" id="A0A429VA52"/>